<keyword evidence="5 7" id="KW-0472">Membrane</keyword>
<dbReference type="RefSeq" id="WP_154419642.1">
    <property type="nucleotide sequence ID" value="NZ_VUNS01000022.1"/>
</dbReference>
<reference evidence="9 10" key="1">
    <citation type="submission" date="2019-08" db="EMBL/GenBank/DDBJ databases">
        <title>In-depth cultivation of the pig gut microbiome towards novel bacterial diversity and tailored functional studies.</title>
        <authorList>
            <person name="Wylensek D."/>
            <person name="Hitch T.C.A."/>
            <person name="Clavel T."/>
        </authorList>
    </citation>
    <scope>NUCLEOTIDE SEQUENCE [LARGE SCALE GENOMIC DNA]</scope>
    <source>
        <strain evidence="9 10">BBE-744-WT-12</strain>
    </source>
</reference>
<evidence type="ECO:0000256" key="2">
    <source>
        <dbReference type="ARBA" id="ARBA00022475"/>
    </source>
</evidence>
<keyword evidence="2" id="KW-1003">Cell membrane</keyword>
<name>A0A844G8F2_9BACT</name>
<dbReference type="Proteomes" id="UP000435649">
    <property type="component" value="Unassembled WGS sequence"/>
</dbReference>
<feature type="transmembrane region" description="Helical" evidence="7">
    <location>
        <begin position="6"/>
        <end position="31"/>
    </location>
</feature>
<dbReference type="PANTHER" id="PTHR30625:SF11">
    <property type="entry name" value="MOTA_TOLQ_EXBB PROTON CHANNEL DOMAIN-CONTAINING PROTEIN"/>
    <property type="match status" value="1"/>
</dbReference>
<proteinExistence type="inferred from homology"/>
<keyword evidence="6" id="KW-0653">Protein transport</keyword>
<dbReference type="AlphaFoldDB" id="A0A844G8F2"/>
<evidence type="ECO:0000256" key="6">
    <source>
        <dbReference type="RuleBase" id="RU004057"/>
    </source>
</evidence>
<protein>
    <submittedName>
        <fullName evidence="9">MotA/TolQ/ExbB proton channel family protein</fullName>
    </submittedName>
</protein>
<dbReference type="GO" id="GO:0017038">
    <property type="term" value="P:protein import"/>
    <property type="evidence" value="ECO:0007669"/>
    <property type="project" value="TreeGrafter"/>
</dbReference>
<comment type="similarity">
    <text evidence="6">Belongs to the exbB/tolQ family.</text>
</comment>
<feature type="domain" description="MotA/TolQ/ExbB proton channel" evidence="8">
    <location>
        <begin position="91"/>
        <end position="188"/>
    </location>
</feature>
<dbReference type="Pfam" id="PF01618">
    <property type="entry name" value="MotA_ExbB"/>
    <property type="match status" value="1"/>
</dbReference>
<dbReference type="PANTHER" id="PTHR30625">
    <property type="entry name" value="PROTEIN TOLQ"/>
    <property type="match status" value="1"/>
</dbReference>
<evidence type="ECO:0000256" key="5">
    <source>
        <dbReference type="ARBA" id="ARBA00023136"/>
    </source>
</evidence>
<keyword evidence="6" id="KW-0813">Transport</keyword>
<dbReference type="GO" id="GO:0005886">
    <property type="term" value="C:plasma membrane"/>
    <property type="evidence" value="ECO:0007669"/>
    <property type="project" value="UniProtKB-SubCell"/>
</dbReference>
<dbReference type="InterPro" id="IPR002898">
    <property type="entry name" value="MotA_ExbB_proton_chnl"/>
</dbReference>
<evidence type="ECO:0000256" key="3">
    <source>
        <dbReference type="ARBA" id="ARBA00022692"/>
    </source>
</evidence>
<evidence type="ECO:0000313" key="9">
    <source>
        <dbReference type="EMBL" id="MST98708.1"/>
    </source>
</evidence>
<feature type="transmembrane region" description="Helical" evidence="7">
    <location>
        <begin position="149"/>
        <end position="178"/>
    </location>
</feature>
<gene>
    <name evidence="9" type="ORF">FYJ85_16840</name>
</gene>
<evidence type="ECO:0000256" key="1">
    <source>
        <dbReference type="ARBA" id="ARBA00004651"/>
    </source>
</evidence>
<keyword evidence="10" id="KW-1185">Reference proteome</keyword>
<evidence type="ECO:0000313" key="10">
    <source>
        <dbReference type="Proteomes" id="UP000435649"/>
    </source>
</evidence>
<evidence type="ECO:0000256" key="7">
    <source>
        <dbReference type="SAM" id="Phobius"/>
    </source>
</evidence>
<evidence type="ECO:0000256" key="4">
    <source>
        <dbReference type="ARBA" id="ARBA00022989"/>
    </source>
</evidence>
<comment type="subcellular location">
    <subcellularLocation>
        <location evidence="1">Cell membrane</location>
        <topology evidence="1">Multi-pass membrane protein</topology>
    </subcellularLocation>
    <subcellularLocation>
        <location evidence="6">Membrane</location>
        <topology evidence="6">Multi-pass membrane protein</topology>
    </subcellularLocation>
</comment>
<comment type="caution">
    <text evidence="9">The sequence shown here is derived from an EMBL/GenBank/DDBJ whole genome shotgun (WGS) entry which is preliminary data.</text>
</comment>
<accession>A0A844G8F2</accession>
<sequence>MYDVIFNSGFIGFLIWLLLFITSTAAVTFIIRCAWILRRKRFASPVKLMPLLKAGKWDDAYAFCEENPTVTMRIAGTILLTAHSKNKTQRQELAVVMLDKEVRAILRWINTLSLCGNIAPMLGLLGTVTGMVDAFMGLGTAMGPEKASILAISISQALYTTAAGLLIAVPTITFSVIFRNLLEKRAETVSETIDQVLEAIPEPEAPRPVYRSTDTVKI</sequence>
<keyword evidence="4 7" id="KW-1133">Transmembrane helix</keyword>
<organism evidence="9 10">
    <name type="scientific">Victivallis lenta</name>
    <dbReference type="NCBI Taxonomy" id="2606640"/>
    <lineage>
        <taxon>Bacteria</taxon>
        <taxon>Pseudomonadati</taxon>
        <taxon>Lentisphaerota</taxon>
        <taxon>Lentisphaeria</taxon>
        <taxon>Victivallales</taxon>
        <taxon>Victivallaceae</taxon>
        <taxon>Victivallis</taxon>
    </lineage>
</organism>
<feature type="transmembrane region" description="Helical" evidence="7">
    <location>
        <begin position="108"/>
        <end position="129"/>
    </location>
</feature>
<keyword evidence="3 7" id="KW-0812">Transmembrane</keyword>
<dbReference type="InterPro" id="IPR050790">
    <property type="entry name" value="ExbB/TolQ_transport"/>
</dbReference>
<dbReference type="EMBL" id="VUNS01000022">
    <property type="protein sequence ID" value="MST98708.1"/>
    <property type="molecule type" value="Genomic_DNA"/>
</dbReference>
<evidence type="ECO:0000259" key="8">
    <source>
        <dbReference type="Pfam" id="PF01618"/>
    </source>
</evidence>